<sequence length="1205" mass="132002">MSTRSATKAGTPAPMDLHGEFLSNCNDEGEAPSVAGSTHSASIRFVNKAKSSGSKDRFRHGEFTEGDMYSAKPVWQQLNEIESTWNMQFRRKGRVESQRAITKAKKCVEALDAVEANDSRLVNIDSFREVGGVDRNDATAPAEFLSSVTHRAPPSPDQKSGPPDIHPASNPNTKRMQSVVGDGYKNAPVRVGKGGAAAPATAGTSLSGNRWMDRGHASSTVPPGGLLVNDLHLPGDQYYEAVSLDDDGSKGISVSAKELNLSPEEEKLRASLAPSVLFDHLLNDSERSVVEGIFGNKPGVIDAATPAAVIESETKLEPETWLNMNPAHIVLQQSILKCRSSSQILIAIGDKLDKLNAVNASTALHRLARHTTSYSRYSLTSNETFTRLLAVLERHLLDLDSQGLTNVLWSLVRLGVQPNWLDALLATLNNHANDLTPSELASCLFAMSKLPVKTATSVDLRDRVIALAQERVSHFKRPLDLTCIATALARLNVRNPVLFGRISSSVLAVVNDFTLQQLCGIAWSFASLGFTDRALFARIRQFLEEHAGAGNMHDVVHLAWALSKVREADREVFLCTISPLVRAHVSHLTCRDITTVAWAFVNAEIDDPDLFEDLACALQHHVDEMGTHDVAAAVAAFAHMEESHKALFKKMRNRALLMASEFTPLQLAKIVRGFSSVADERFYGQLCRSIEGKVHLMLPENVVEVLMGLTEAGHVPPALLKQLLTAVSSGVRKMYAEDCLLLFQVALRLKRDCTERATISTLDKLQHALVEQIEARVGRWKCYNISHITSYFECLSGMGIGGSKGDSSVRILSKQLSACLNRLGTAKLPTSERNHAFGSFISACASLPPRKLAVFQAELSKSPELMASMHNCVAALRSGDYLASESSPISRTDACYCLVRMGYLDDGVVSLCDELVESYSDPDELDLSDPKTLDHLSKTIWLLMECNLHVAWVRDRLRAVSESQFTPSASDSLIRLLWSCAVLGEDALLMSMLPRFVPVFERLPEDMLSAQQVALHVLRCLPVDTDTSNGHSKLEPGDPNNSQSNAVVSCTGERYLISSEVHNTLVEWLDYQRDDLFTVTPGSRKKRALELDYDAVLSETLVSMKIPHKTVHTVANVYRVSVSFPMENHVLDVLSFTDCFVPHGQPRSRALLRQRQLQLLGYGVASVNLGHVYAASREGSCKPLVAKAISGFVETAADYLPAAPH</sequence>
<dbReference type="GO" id="GO:0044528">
    <property type="term" value="P:regulation of mitochondrial mRNA stability"/>
    <property type="evidence" value="ECO:0007669"/>
    <property type="project" value="TreeGrafter"/>
</dbReference>
<dbReference type="KEGG" id="bbig:BBBOND_0313240"/>
<dbReference type="RefSeq" id="XP_012769608.1">
    <property type="nucleotide sequence ID" value="XM_012914154.1"/>
</dbReference>
<dbReference type="OrthoDB" id="385235at2759"/>
<evidence type="ECO:0000256" key="1">
    <source>
        <dbReference type="SAM" id="MobiDB-lite"/>
    </source>
</evidence>
<evidence type="ECO:0000313" key="4">
    <source>
        <dbReference type="Proteomes" id="UP000033188"/>
    </source>
</evidence>
<dbReference type="InterPro" id="IPR050870">
    <property type="entry name" value="FAST_kinase"/>
</dbReference>
<dbReference type="GO" id="GO:0005759">
    <property type="term" value="C:mitochondrial matrix"/>
    <property type="evidence" value="ECO:0007669"/>
    <property type="project" value="TreeGrafter"/>
</dbReference>
<accession>A0A061DBT0</accession>
<dbReference type="PANTHER" id="PTHR21228">
    <property type="entry name" value="FAST LEU-RICH DOMAIN-CONTAINING"/>
    <property type="match status" value="1"/>
</dbReference>
<gene>
    <name evidence="3" type="ORF">BBBOND_0313240</name>
</gene>
<dbReference type="GO" id="GO:0000963">
    <property type="term" value="P:mitochondrial RNA processing"/>
    <property type="evidence" value="ECO:0007669"/>
    <property type="project" value="TreeGrafter"/>
</dbReference>
<dbReference type="GO" id="GO:0035770">
    <property type="term" value="C:ribonucleoprotein granule"/>
    <property type="evidence" value="ECO:0007669"/>
    <property type="project" value="TreeGrafter"/>
</dbReference>
<feature type="compositionally biased region" description="Low complexity" evidence="1">
    <location>
        <begin position="196"/>
        <end position="208"/>
    </location>
</feature>
<dbReference type="Pfam" id="PF26188">
    <property type="entry name" value="RESC6"/>
    <property type="match status" value="1"/>
</dbReference>
<dbReference type="GO" id="GO:0003723">
    <property type="term" value="F:RNA binding"/>
    <property type="evidence" value="ECO:0007669"/>
    <property type="project" value="TreeGrafter"/>
</dbReference>
<dbReference type="InterPro" id="IPR058917">
    <property type="entry name" value="RESC6_dom"/>
</dbReference>
<dbReference type="STRING" id="5866.A0A061DBT0"/>
<dbReference type="PANTHER" id="PTHR21228:SF40">
    <property type="entry name" value="LD45607P"/>
    <property type="match status" value="1"/>
</dbReference>
<proteinExistence type="predicted"/>
<keyword evidence="4" id="KW-1185">Reference proteome</keyword>
<feature type="region of interest" description="Disordered" evidence="1">
    <location>
        <begin position="146"/>
        <end position="218"/>
    </location>
</feature>
<evidence type="ECO:0000259" key="2">
    <source>
        <dbReference type="Pfam" id="PF26188"/>
    </source>
</evidence>
<dbReference type="Proteomes" id="UP000033188">
    <property type="component" value="Chromosome 3"/>
</dbReference>
<dbReference type="EMBL" id="LK391709">
    <property type="protein sequence ID" value="CDR97422.1"/>
    <property type="molecule type" value="Genomic_DNA"/>
</dbReference>
<name>A0A061DBT0_BABBI</name>
<dbReference type="VEuPathDB" id="PiroplasmaDB:BBBOND_0313240"/>
<feature type="region of interest" description="Disordered" evidence="1">
    <location>
        <begin position="1"/>
        <end position="39"/>
    </location>
</feature>
<reference evidence="4" key="1">
    <citation type="journal article" date="2014" name="Nucleic Acids Res.">
        <title>The evolutionary dynamics of variant antigen genes in Babesia reveal a history of genomic innovation underlying host-parasite interaction.</title>
        <authorList>
            <person name="Jackson A.P."/>
            <person name="Otto T.D."/>
            <person name="Darby A."/>
            <person name="Ramaprasad A."/>
            <person name="Xia D."/>
            <person name="Echaide I.E."/>
            <person name="Farber M."/>
            <person name="Gahlot S."/>
            <person name="Gamble J."/>
            <person name="Gupta D."/>
            <person name="Gupta Y."/>
            <person name="Jackson L."/>
            <person name="Malandrin L."/>
            <person name="Malas T.B."/>
            <person name="Moussa E."/>
            <person name="Nair M."/>
            <person name="Reid A.J."/>
            <person name="Sanders M."/>
            <person name="Sharma J."/>
            <person name="Tracey A."/>
            <person name="Quail M.A."/>
            <person name="Weir W."/>
            <person name="Wastling J.M."/>
            <person name="Hall N."/>
            <person name="Willadsen P."/>
            <person name="Lingelbach K."/>
            <person name="Shiels B."/>
            <person name="Tait A."/>
            <person name="Berriman M."/>
            <person name="Allred D.R."/>
            <person name="Pain A."/>
        </authorList>
    </citation>
    <scope>NUCLEOTIDE SEQUENCE [LARGE SCALE GENOMIC DNA]</scope>
    <source>
        <strain evidence="4">Bond</strain>
    </source>
</reference>
<feature type="domain" description="RNA-editing substrate-binding complex 6 protein" evidence="2">
    <location>
        <begin position="589"/>
        <end position="677"/>
    </location>
</feature>
<organism evidence="3 4">
    <name type="scientific">Babesia bigemina</name>
    <dbReference type="NCBI Taxonomy" id="5866"/>
    <lineage>
        <taxon>Eukaryota</taxon>
        <taxon>Sar</taxon>
        <taxon>Alveolata</taxon>
        <taxon>Apicomplexa</taxon>
        <taxon>Aconoidasida</taxon>
        <taxon>Piroplasmida</taxon>
        <taxon>Babesiidae</taxon>
        <taxon>Babesia</taxon>
    </lineage>
</organism>
<dbReference type="AlphaFoldDB" id="A0A061DBT0"/>
<dbReference type="OMA" id="ETWLNMD"/>
<evidence type="ECO:0000313" key="3">
    <source>
        <dbReference type="EMBL" id="CDR97422.1"/>
    </source>
</evidence>
<dbReference type="GeneID" id="24565963"/>
<protein>
    <recommendedName>
        <fullName evidence="2">RNA-editing substrate-binding complex 6 protein domain-containing protein</fullName>
    </recommendedName>
</protein>